<reference evidence="1" key="1">
    <citation type="submission" date="2021-02" db="EMBL/GenBank/DDBJ databases">
        <title>Natronogracilivirga saccharolytica gen. nov. sp. nov. a new anaerobic, haloalkiliphilic carbohydrate-fermenting bacterium from soda lake and proposing of Cyclonatronumiaceae fam. nov. in the phylum Balneolaeota.</title>
        <authorList>
            <person name="Zhilina T.N."/>
            <person name="Sorokin D.Y."/>
            <person name="Zavarzina D.G."/>
            <person name="Toshchakov S.V."/>
            <person name="Kublanov I.V."/>
        </authorList>
    </citation>
    <scope>NUCLEOTIDE SEQUENCE</scope>
    <source>
        <strain evidence="1">Z-1702</strain>
    </source>
</reference>
<evidence type="ECO:0000313" key="1">
    <source>
        <dbReference type="EMBL" id="MBP3191047.1"/>
    </source>
</evidence>
<sequence length="341" mass="38403">MKRKKLLIWLLSGSCLAALAILLFYPGESPQRLRSLAQADSLIVQELALFNVSSGRVRTTEYPVTDDFTRKHYSVDLPVQVSATHYHAELRKQLQPLRIETIGYADVPDGELTLQLVYQDKIIRTLTLRTDQEYIRVPHPAGLMVYFDQRPRSSQLDKLRRLDIPVGIVLRSSSRRSLSRWAASLSETASPVWIWKNDSGRTFEPVSFDDSGLERTLEAVSLRHGDVRLLAFGHNGQGAWRADAPDGQDGTDGGAGLDGAERENLERVRELGVGVTFADDMEIVSTDDRFEFDRRMLAFSRLARKAGGPGMLVRGTDRSLEWLEEWVPRIQRGGVVFVSHD</sequence>
<dbReference type="Proteomes" id="UP000673975">
    <property type="component" value="Unassembled WGS sequence"/>
</dbReference>
<name>A0A8J7RH09_9BACT</name>
<dbReference type="EMBL" id="JAFIDN010000001">
    <property type="protein sequence ID" value="MBP3191047.1"/>
    <property type="molecule type" value="Genomic_DNA"/>
</dbReference>
<evidence type="ECO:0000313" key="2">
    <source>
        <dbReference type="Proteomes" id="UP000673975"/>
    </source>
</evidence>
<accession>A0A8J7RH09</accession>
<protein>
    <submittedName>
        <fullName evidence="1">Uncharacterized protein</fullName>
    </submittedName>
</protein>
<organism evidence="1 2">
    <name type="scientific">Natronogracilivirga saccharolytica</name>
    <dbReference type="NCBI Taxonomy" id="2812953"/>
    <lineage>
        <taxon>Bacteria</taxon>
        <taxon>Pseudomonadati</taxon>
        <taxon>Balneolota</taxon>
        <taxon>Balneolia</taxon>
        <taxon>Balneolales</taxon>
        <taxon>Cyclonatronaceae</taxon>
        <taxon>Natronogracilivirga</taxon>
    </lineage>
</organism>
<keyword evidence="2" id="KW-1185">Reference proteome</keyword>
<proteinExistence type="predicted"/>
<dbReference type="AlphaFoldDB" id="A0A8J7RH09"/>
<comment type="caution">
    <text evidence="1">The sequence shown here is derived from an EMBL/GenBank/DDBJ whole genome shotgun (WGS) entry which is preliminary data.</text>
</comment>
<gene>
    <name evidence="1" type="ORF">NATSA_00075</name>
</gene>